<keyword evidence="2" id="KW-1185">Reference proteome</keyword>
<dbReference type="Proteomes" id="UP000259812">
    <property type="component" value="Genome"/>
</dbReference>
<dbReference type="KEGG" id="vg:60320859"/>
<accession>A0A346FCF1</accession>
<dbReference type="GeneID" id="60320859"/>
<dbReference type="RefSeq" id="YP_009949457.1">
    <property type="nucleotide sequence ID" value="NC_051580.1"/>
</dbReference>
<name>A0A346FCF1_9CAUD</name>
<organism evidence="1 2">
    <name type="scientific">Mycobacterium phage Thonko</name>
    <dbReference type="NCBI Taxonomy" id="2282910"/>
    <lineage>
        <taxon>Viruses</taxon>
        <taxon>Duplodnaviria</taxon>
        <taxon>Heunggongvirae</taxon>
        <taxon>Uroviricota</taxon>
        <taxon>Caudoviricetes</taxon>
        <taxon>Bclasvirinae</taxon>
        <taxon>Thonkovirus</taxon>
        <taxon>Thonkovirus thonko</taxon>
    </lineage>
</organism>
<proteinExistence type="predicted"/>
<evidence type="ECO:0000313" key="1">
    <source>
        <dbReference type="EMBL" id="AXN53376.1"/>
    </source>
</evidence>
<sequence length="76" mass="8280">MAYDPAADDYHICAELGELQPHCNGYYCRLEREAIAEAEALRCGETALDAEAQRWADASLWVDAALAEAHAKAGAR</sequence>
<reference evidence="2" key="1">
    <citation type="submission" date="2018-07" db="EMBL/GenBank/DDBJ databases">
        <authorList>
            <person name="Quirk P.G."/>
            <person name="Krulwich T.A."/>
        </authorList>
    </citation>
    <scope>NUCLEOTIDE SEQUENCE [LARGE SCALE GENOMIC DNA]</scope>
</reference>
<gene>
    <name evidence="1" type="primary">106</name>
    <name evidence="1" type="ORF">PBI_THONKO_106</name>
</gene>
<dbReference type="EMBL" id="MH632120">
    <property type="protein sequence ID" value="AXN53376.1"/>
    <property type="molecule type" value="Genomic_DNA"/>
</dbReference>
<evidence type="ECO:0000313" key="2">
    <source>
        <dbReference type="Proteomes" id="UP000259812"/>
    </source>
</evidence>
<protein>
    <submittedName>
        <fullName evidence="1">Uncharacterized protein</fullName>
    </submittedName>
</protein>